<evidence type="ECO:0000313" key="2">
    <source>
        <dbReference type="Proteomes" id="UP000198704"/>
    </source>
</evidence>
<sequence>MFDLPPELRDDNWAHPSPIRVASIREAHIARYAPVDPVATAAALPYRLSRVLLIACDQWLGWGYPVWSIAGVTDWSRPEVLAIGKALARRDLAEVQDPDGVPWIKPTATGRALADLILSWRS</sequence>
<name>A0A1G9V8X8_9HYPH</name>
<accession>A0A1G9V8X8</accession>
<proteinExistence type="predicted"/>
<dbReference type="EMBL" id="FNHS01000003">
    <property type="protein sequence ID" value="SDM68516.1"/>
    <property type="molecule type" value="Genomic_DNA"/>
</dbReference>
<organism evidence="1 2">
    <name type="scientific">Methylobacterium phyllostachyos</name>
    <dbReference type="NCBI Taxonomy" id="582672"/>
    <lineage>
        <taxon>Bacteria</taxon>
        <taxon>Pseudomonadati</taxon>
        <taxon>Pseudomonadota</taxon>
        <taxon>Alphaproteobacteria</taxon>
        <taxon>Hyphomicrobiales</taxon>
        <taxon>Methylobacteriaceae</taxon>
        <taxon>Methylobacterium</taxon>
    </lineage>
</organism>
<dbReference type="RefSeq" id="WP_091714081.1">
    <property type="nucleotide sequence ID" value="NZ_FNHS01000003.1"/>
</dbReference>
<reference evidence="2" key="1">
    <citation type="submission" date="2016-10" db="EMBL/GenBank/DDBJ databases">
        <authorList>
            <person name="Varghese N."/>
            <person name="Submissions S."/>
        </authorList>
    </citation>
    <scope>NUCLEOTIDE SEQUENCE [LARGE SCALE GENOMIC DNA]</scope>
    <source>
        <strain evidence="2">BL47</strain>
    </source>
</reference>
<evidence type="ECO:0000313" key="1">
    <source>
        <dbReference type="EMBL" id="SDM68516.1"/>
    </source>
</evidence>
<dbReference type="STRING" id="582672.SAMN05216360_103106"/>
<gene>
    <name evidence="1" type="ORF">SAMN05216360_103106</name>
</gene>
<keyword evidence="2" id="KW-1185">Reference proteome</keyword>
<protein>
    <submittedName>
        <fullName evidence="1">Uncharacterized protein</fullName>
    </submittedName>
</protein>
<dbReference type="Proteomes" id="UP000198704">
    <property type="component" value="Unassembled WGS sequence"/>
</dbReference>
<dbReference type="AlphaFoldDB" id="A0A1G9V8X8"/>